<feature type="chain" id="PRO_5035176764" evidence="1">
    <location>
        <begin position="19"/>
        <end position="211"/>
    </location>
</feature>
<name>A0A8J2WYW6_9STRA</name>
<dbReference type="OrthoDB" id="436718at2759"/>
<comment type="caution">
    <text evidence="2">The sequence shown here is derived from an EMBL/GenBank/DDBJ whole genome shotgun (WGS) entry which is preliminary data.</text>
</comment>
<keyword evidence="3" id="KW-1185">Reference proteome</keyword>
<reference evidence="2" key="1">
    <citation type="submission" date="2021-11" db="EMBL/GenBank/DDBJ databases">
        <authorList>
            <consortium name="Genoscope - CEA"/>
            <person name="William W."/>
        </authorList>
    </citation>
    <scope>NUCLEOTIDE SEQUENCE</scope>
</reference>
<evidence type="ECO:0000313" key="2">
    <source>
        <dbReference type="EMBL" id="CAH0371590.1"/>
    </source>
</evidence>
<evidence type="ECO:0000256" key="1">
    <source>
        <dbReference type="SAM" id="SignalP"/>
    </source>
</evidence>
<gene>
    <name evidence="2" type="ORF">PECAL_3P15390</name>
</gene>
<organism evidence="2 3">
    <name type="scientific">Pelagomonas calceolata</name>
    <dbReference type="NCBI Taxonomy" id="35677"/>
    <lineage>
        <taxon>Eukaryota</taxon>
        <taxon>Sar</taxon>
        <taxon>Stramenopiles</taxon>
        <taxon>Ochrophyta</taxon>
        <taxon>Pelagophyceae</taxon>
        <taxon>Pelagomonadales</taxon>
        <taxon>Pelagomonadaceae</taxon>
        <taxon>Pelagomonas</taxon>
    </lineage>
</organism>
<dbReference type="EMBL" id="CAKKNE010000003">
    <property type="protein sequence ID" value="CAH0371590.1"/>
    <property type="molecule type" value="Genomic_DNA"/>
</dbReference>
<sequence length="211" mass="22807">MMMPAALRVAALCASAHALQMTGRRRCLHGLGGAALMKTLAPRRAGAEAAPTPDELKKLTLGYQRMQTLLKDWQKITGGSCGNAQLSKEKAQVVATNGGALCDASPLVIQEYIGYKSINDPLYRSEKLMVRAAPLLKNPDDLDQYLEAVNLWGQKIQMSSLNAYTSAWGEANPNGSKAQVAAYMQEAKFDVEESADLLKRILVMLGLPLTA</sequence>
<dbReference type="AlphaFoldDB" id="A0A8J2WYW6"/>
<accession>A0A8J2WYW6</accession>
<evidence type="ECO:0000313" key="3">
    <source>
        <dbReference type="Proteomes" id="UP000789595"/>
    </source>
</evidence>
<protein>
    <submittedName>
        <fullName evidence="2">Uncharacterized protein</fullName>
    </submittedName>
</protein>
<keyword evidence="1" id="KW-0732">Signal</keyword>
<proteinExistence type="predicted"/>
<feature type="signal peptide" evidence="1">
    <location>
        <begin position="1"/>
        <end position="18"/>
    </location>
</feature>
<dbReference type="Proteomes" id="UP000789595">
    <property type="component" value="Unassembled WGS sequence"/>
</dbReference>